<name>A0A4S5E7S0_9MICC</name>
<dbReference type="AlphaFoldDB" id="A0A4S5E7S0"/>
<sequence length="269" mass="28222">MSPGGLPGPVKLPFVRRNRTGGAPDAGSRGSTVVDFPGPKRSPRSRRILLSLVAVLVVLGGVVAFAVFSPALALRTIVVEGQSLTTTAEIDEALAPLVGTSLTRISTEDVRALLADKTPIEDVGIAAEPPSTLVVMITERRPVAVLEQGSDVILIDSQGRHLASVPDRDGIDLPLIDGGTEAVNSQVFSSIAAVLAELPDSVLSRLTSASAGTIDSIRLTLEGDQVIFWGSSERNAQKARVVEALLSVREPDQPVGEFDVSSPDRPVTR</sequence>
<keyword evidence="3" id="KW-0132">Cell division</keyword>
<dbReference type="PANTHER" id="PTHR37820">
    <property type="entry name" value="CELL DIVISION PROTEIN DIVIB"/>
    <property type="match status" value="1"/>
</dbReference>
<dbReference type="Pfam" id="PF03799">
    <property type="entry name" value="FtsQ_DivIB_C"/>
    <property type="match status" value="1"/>
</dbReference>
<keyword evidence="7" id="KW-0131">Cell cycle</keyword>
<dbReference type="InterPro" id="IPR034746">
    <property type="entry name" value="POTRA"/>
</dbReference>
<proteinExistence type="predicted"/>
<dbReference type="Proteomes" id="UP000305233">
    <property type="component" value="Unassembled WGS sequence"/>
</dbReference>
<keyword evidence="12" id="KW-1185">Reference proteome</keyword>
<comment type="subcellular location">
    <subcellularLocation>
        <location evidence="1">Membrane</location>
    </subcellularLocation>
</comment>
<evidence type="ECO:0000256" key="7">
    <source>
        <dbReference type="ARBA" id="ARBA00023306"/>
    </source>
</evidence>
<dbReference type="InterPro" id="IPR013685">
    <property type="entry name" value="POTRA_FtsQ_type"/>
</dbReference>
<evidence type="ECO:0000256" key="5">
    <source>
        <dbReference type="ARBA" id="ARBA00022989"/>
    </source>
</evidence>
<evidence type="ECO:0000256" key="2">
    <source>
        <dbReference type="ARBA" id="ARBA00022475"/>
    </source>
</evidence>
<dbReference type="Pfam" id="PF08478">
    <property type="entry name" value="POTRA_1"/>
    <property type="match status" value="1"/>
</dbReference>
<evidence type="ECO:0000256" key="1">
    <source>
        <dbReference type="ARBA" id="ARBA00004370"/>
    </source>
</evidence>
<gene>
    <name evidence="11" type="ORF">E8P82_05480</name>
</gene>
<feature type="transmembrane region" description="Helical" evidence="9">
    <location>
        <begin position="48"/>
        <end position="68"/>
    </location>
</feature>
<reference evidence="11 12" key="1">
    <citation type="submission" date="2019-04" db="EMBL/GenBank/DDBJ databases">
        <authorList>
            <person name="Liu Q."/>
            <person name="Xin Y.-H."/>
        </authorList>
    </citation>
    <scope>NUCLEOTIDE SEQUENCE [LARGE SCALE GENOMIC DNA]</scope>
    <source>
        <strain evidence="11 12">AM23</strain>
    </source>
</reference>
<dbReference type="GO" id="GO:0051301">
    <property type="term" value="P:cell division"/>
    <property type="evidence" value="ECO:0007669"/>
    <property type="project" value="UniProtKB-KW"/>
</dbReference>
<dbReference type="Gene3D" id="3.10.20.310">
    <property type="entry name" value="membrane protein fhac"/>
    <property type="match status" value="1"/>
</dbReference>
<dbReference type="PROSITE" id="PS51779">
    <property type="entry name" value="POTRA"/>
    <property type="match status" value="1"/>
</dbReference>
<evidence type="ECO:0000256" key="3">
    <source>
        <dbReference type="ARBA" id="ARBA00022618"/>
    </source>
</evidence>
<keyword evidence="4 9" id="KW-0812">Transmembrane</keyword>
<dbReference type="EMBL" id="SSWH01000003">
    <property type="protein sequence ID" value="THJ67542.1"/>
    <property type="molecule type" value="Genomic_DNA"/>
</dbReference>
<accession>A0A4S5E7S0</accession>
<feature type="region of interest" description="Disordered" evidence="8">
    <location>
        <begin position="1"/>
        <end position="41"/>
    </location>
</feature>
<keyword evidence="2" id="KW-1003">Cell membrane</keyword>
<dbReference type="GO" id="GO:0005886">
    <property type="term" value="C:plasma membrane"/>
    <property type="evidence" value="ECO:0007669"/>
    <property type="project" value="TreeGrafter"/>
</dbReference>
<protein>
    <submittedName>
        <fullName evidence="11">FtsQ-type POTRA domain-containing protein</fullName>
    </submittedName>
</protein>
<feature type="domain" description="POTRA" evidence="10">
    <location>
        <begin position="72"/>
        <end position="140"/>
    </location>
</feature>
<evidence type="ECO:0000256" key="8">
    <source>
        <dbReference type="SAM" id="MobiDB-lite"/>
    </source>
</evidence>
<evidence type="ECO:0000313" key="11">
    <source>
        <dbReference type="EMBL" id="THJ67542.1"/>
    </source>
</evidence>
<keyword evidence="5 9" id="KW-1133">Transmembrane helix</keyword>
<evidence type="ECO:0000256" key="6">
    <source>
        <dbReference type="ARBA" id="ARBA00023136"/>
    </source>
</evidence>
<evidence type="ECO:0000259" key="10">
    <source>
        <dbReference type="PROSITE" id="PS51779"/>
    </source>
</evidence>
<evidence type="ECO:0000256" key="4">
    <source>
        <dbReference type="ARBA" id="ARBA00022692"/>
    </source>
</evidence>
<dbReference type="InterPro" id="IPR005548">
    <property type="entry name" value="Cell_div_FtsQ/DivIB_C"/>
</dbReference>
<keyword evidence="6 9" id="KW-0472">Membrane</keyword>
<comment type="caution">
    <text evidence="11">The sequence shown here is derived from an EMBL/GenBank/DDBJ whole genome shotgun (WGS) entry which is preliminary data.</text>
</comment>
<organism evidence="11 12">
    <name type="scientific">Arthrobacter echini</name>
    <dbReference type="NCBI Taxonomy" id="1529066"/>
    <lineage>
        <taxon>Bacteria</taxon>
        <taxon>Bacillati</taxon>
        <taxon>Actinomycetota</taxon>
        <taxon>Actinomycetes</taxon>
        <taxon>Micrococcales</taxon>
        <taxon>Micrococcaceae</taxon>
        <taxon>Arthrobacter</taxon>
    </lineage>
</organism>
<evidence type="ECO:0000256" key="9">
    <source>
        <dbReference type="SAM" id="Phobius"/>
    </source>
</evidence>
<dbReference type="PANTHER" id="PTHR37820:SF1">
    <property type="entry name" value="CELL DIVISION PROTEIN FTSQ"/>
    <property type="match status" value="1"/>
</dbReference>
<dbReference type="OrthoDB" id="4793367at2"/>
<evidence type="ECO:0000313" key="12">
    <source>
        <dbReference type="Proteomes" id="UP000305233"/>
    </source>
</evidence>
<dbReference type="InterPro" id="IPR050487">
    <property type="entry name" value="FtsQ_DivIB"/>
</dbReference>